<evidence type="ECO:0000313" key="7">
    <source>
        <dbReference type="EMBL" id="MEC0483826.1"/>
    </source>
</evidence>
<dbReference type="STRING" id="1664069.BGLY_4531"/>
<evidence type="ECO:0000313" key="9">
    <source>
        <dbReference type="Proteomes" id="UP001341297"/>
    </source>
</evidence>
<name>A0A0J6EPG4_9BACI</name>
<organism evidence="6 8">
    <name type="scientific">Bacillus glycinifermentans</name>
    <dbReference type="NCBI Taxonomy" id="1664069"/>
    <lineage>
        <taxon>Bacteria</taxon>
        <taxon>Bacillati</taxon>
        <taxon>Bacillota</taxon>
        <taxon>Bacilli</taxon>
        <taxon>Bacillales</taxon>
        <taxon>Bacillaceae</taxon>
        <taxon>Bacillus</taxon>
    </lineage>
</organism>
<dbReference type="PANTHER" id="PTHR30246:SF1">
    <property type="entry name" value="2-DEHYDRO-3-DEOXY-6-PHOSPHOGALACTONATE ALDOLASE-RELATED"/>
    <property type="match status" value="1"/>
</dbReference>
<comment type="pathway">
    <text evidence="1">Carbohydrate acid metabolism.</text>
</comment>
<keyword evidence="9" id="KW-1185">Reference proteome</keyword>
<proteinExistence type="inferred from homology"/>
<accession>A0A0J6ENU9</accession>
<dbReference type="Proteomes" id="UP000036168">
    <property type="component" value="Unassembled WGS sequence"/>
</dbReference>
<evidence type="ECO:0000256" key="1">
    <source>
        <dbReference type="ARBA" id="ARBA00004761"/>
    </source>
</evidence>
<evidence type="ECO:0000256" key="5">
    <source>
        <dbReference type="ARBA" id="ARBA00023277"/>
    </source>
</evidence>
<accession>A0A0J6EPG4</accession>
<dbReference type="SUPFAM" id="SSF51569">
    <property type="entry name" value="Aldolase"/>
    <property type="match status" value="1"/>
</dbReference>
<gene>
    <name evidence="6" type="ORF">AB447_206045</name>
    <name evidence="7" type="ORF">P8828_03040</name>
</gene>
<evidence type="ECO:0000313" key="6">
    <source>
        <dbReference type="EMBL" id="KRT90140.1"/>
    </source>
</evidence>
<dbReference type="CDD" id="cd00452">
    <property type="entry name" value="KDPG_aldolase"/>
    <property type="match status" value="1"/>
</dbReference>
<reference evidence="7 9" key="3">
    <citation type="submission" date="2023-03" db="EMBL/GenBank/DDBJ databases">
        <title>Agriculturally important microbes genome sequencing.</title>
        <authorList>
            <person name="Dunlap C."/>
        </authorList>
    </citation>
    <scope>NUCLEOTIDE SEQUENCE [LARGE SCALE GENOMIC DNA]</scope>
    <source>
        <strain evidence="7 9">CBP-3203</strain>
    </source>
</reference>
<dbReference type="PANTHER" id="PTHR30246">
    <property type="entry name" value="2-KETO-3-DEOXY-6-PHOSPHOGLUCONATE ALDOLASE"/>
    <property type="match status" value="1"/>
</dbReference>
<dbReference type="EMBL" id="JARRTL010000006">
    <property type="protein sequence ID" value="MEC0483826.1"/>
    <property type="molecule type" value="Genomic_DNA"/>
</dbReference>
<keyword evidence="5" id="KW-0119">Carbohydrate metabolism</keyword>
<comment type="similarity">
    <text evidence="2">Belongs to the KHG/KDPG aldolase family.</text>
</comment>
<dbReference type="NCBIfam" id="TIGR01182">
    <property type="entry name" value="eda"/>
    <property type="match status" value="1"/>
</dbReference>
<reference evidence="6" key="2">
    <citation type="submission" date="2015-10" db="EMBL/GenBank/DDBJ databases">
        <authorList>
            <person name="Gilbert D.G."/>
        </authorList>
    </citation>
    <scope>NUCLEOTIDE SEQUENCE</scope>
    <source>
        <strain evidence="6">GO-13</strain>
    </source>
</reference>
<dbReference type="EMBL" id="LECW02000045">
    <property type="protein sequence ID" value="KRT90140.1"/>
    <property type="molecule type" value="Genomic_DNA"/>
</dbReference>
<comment type="subunit">
    <text evidence="3">Homotrimer.</text>
</comment>
<dbReference type="OrthoDB" id="9802667at2"/>
<dbReference type="Pfam" id="PF01081">
    <property type="entry name" value="Aldolase"/>
    <property type="match status" value="1"/>
</dbReference>
<dbReference type="PATRIC" id="fig|1664069.3.peg.3145"/>
<dbReference type="InterPro" id="IPR000887">
    <property type="entry name" value="Aldlse_KDPG_KHG"/>
</dbReference>
<evidence type="ECO:0000313" key="8">
    <source>
        <dbReference type="Proteomes" id="UP000036168"/>
    </source>
</evidence>
<sequence>MEALSQIEKHRVIAIVRGYHADDALRIVEALKEGGIRLVEMTLNSPQALKAIEAVSERYGDDMLVGAGTVLDAESARAALSAGARFILSPTVNEETIKLTKRYGAVSIPGAFTPTEILTAYESGGDIIKVFPGTMGPGYIKDIHGPLPQIPLLPTGGVGLDNIREYLDAGAVGAGIGGALVKTNEEVTGPYLENLKEKAKQFVEAIKRG</sequence>
<dbReference type="InterPro" id="IPR013785">
    <property type="entry name" value="Aldolase_TIM"/>
</dbReference>
<dbReference type="Gene3D" id="3.20.20.70">
    <property type="entry name" value="Aldolase class I"/>
    <property type="match status" value="1"/>
</dbReference>
<dbReference type="AlphaFoldDB" id="A0A0J6EPG4"/>
<dbReference type="GO" id="GO:0016829">
    <property type="term" value="F:lyase activity"/>
    <property type="evidence" value="ECO:0007669"/>
    <property type="project" value="UniProtKB-KW"/>
</dbReference>
<dbReference type="Proteomes" id="UP001341297">
    <property type="component" value="Unassembled WGS sequence"/>
</dbReference>
<reference evidence="6 8" key="1">
    <citation type="journal article" date="2015" name="Int. J. Syst. Evol. Microbiol.">
        <title>Bacillus glycinifermentans sp. nov., isolated from fermented soybean paste.</title>
        <authorList>
            <person name="Kim S.J."/>
            <person name="Dunlap C.A."/>
            <person name="Kwon S.W."/>
            <person name="Rooney A.P."/>
        </authorList>
    </citation>
    <scope>NUCLEOTIDE SEQUENCE [LARGE SCALE GENOMIC DNA]</scope>
    <source>
        <strain evidence="6 8">GO-13</strain>
    </source>
</reference>
<protein>
    <submittedName>
        <fullName evidence="6">2-dehydro-3-deoxyphosphogluconate aldolase</fullName>
    </submittedName>
    <submittedName>
        <fullName evidence="7">Bifunctional 4-hydroxy-2-oxoglutarate aldolase/2-dehydro-3-deoxy-phosphogluconate aldolase</fullName>
    </submittedName>
</protein>
<comment type="caution">
    <text evidence="6">The sequence shown here is derived from an EMBL/GenBank/DDBJ whole genome shotgun (WGS) entry which is preliminary data.</text>
</comment>
<keyword evidence="4" id="KW-0456">Lyase</keyword>
<dbReference type="RefSeq" id="WP_048352732.1">
    <property type="nucleotide sequence ID" value="NZ_CP023481.1"/>
</dbReference>
<evidence type="ECO:0000256" key="4">
    <source>
        <dbReference type="ARBA" id="ARBA00023239"/>
    </source>
</evidence>
<evidence type="ECO:0000256" key="2">
    <source>
        <dbReference type="ARBA" id="ARBA00006906"/>
    </source>
</evidence>
<evidence type="ECO:0000256" key="3">
    <source>
        <dbReference type="ARBA" id="ARBA00011233"/>
    </source>
</evidence>